<dbReference type="EMBL" id="BAAAPK010000001">
    <property type="protein sequence ID" value="GAA1661703.1"/>
    <property type="molecule type" value="Genomic_DNA"/>
</dbReference>
<sequence length="206" mass="22233">MTRLAPLFKVESFRNTVRELLDLSDEQFAAFRDGAMAELTATFSNEPVQSSDQVGKRALGILYEAAVRDGIDGVEAELRAAFPDEDARIVRLIAAINPGPDDTTRIKGIEERDGYLPILTSHRLALDLRVTDAADDTVVATPFVTVRMEFDSPVSGGVSAVVFQLNLAELEPLERALAAVRARAGRLVAASADMSIPGWGHGLPTE</sequence>
<organism evidence="1 2">
    <name type="scientific">Microbacterium lacus</name>
    <dbReference type="NCBI Taxonomy" id="415217"/>
    <lineage>
        <taxon>Bacteria</taxon>
        <taxon>Bacillati</taxon>
        <taxon>Actinomycetota</taxon>
        <taxon>Actinomycetes</taxon>
        <taxon>Micrococcales</taxon>
        <taxon>Microbacteriaceae</taxon>
        <taxon>Microbacterium</taxon>
    </lineage>
</organism>
<dbReference type="Proteomes" id="UP001500596">
    <property type="component" value="Unassembled WGS sequence"/>
</dbReference>
<reference evidence="1 2" key="1">
    <citation type="journal article" date="2019" name="Int. J. Syst. Evol. Microbiol.">
        <title>The Global Catalogue of Microorganisms (GCM) 10K type strain sequencing project: providing services to taxonomists for standard genome sequencing and annotation.</title>
        <authorList>
            <consortium name="The Broad Institute Genomics Platform"/>
            <consortium name="The Broad Institute Genome Sequencing Center for Infectious Disease"/>
            <person name="Wu L."/>
            <person name="Ma J."/>
        </authorList>
    </citation>
    <scope>NUCLEOTIDE SEQUENCE [LARGE SCALE GENOMIC DNA]</scope>
    <source>
        <strain evidence="1 2">JCM 15575</strain>
    </source>
</reference>
<gene>
    <name evidence="1" type="ORF">GCM10009807_01740</name>
</gene>
<protein>
    <submittedName>
        <fullName evidence="1">Uncharacterized protein</fullName>
    </submittedName>
</protein>
<evidence type="ECO:0000313" key="2">
    <source>
        <dbReference type="Proteomes" id="UP001500596"/>
    </source>
</evidence>
<accession>A0ABN2FY03</accession>
<proteinExistence type="predicted"/>
<name>A0ABN2FY03_9MICO</name>
<comment type="caution">
    <text evidence="1">The sequence shown here is derived from an EMBL/GenBank/DDBJ whole genome shotgun (WGS) entry which is preliminary data.</text>
</comment>
<evidence type="ECO:0000313" key="1">
    <source>
        <dbReference type="EMBL" id="GAA1661703.1"/>
    </source>
</evidence>
<dbReference type="RefSeq" id="WP_344050640.1">
    <property type="nucleotide sequence ID" value="NZ_BAAAPK010000001.1"/>
</dbReference>
<keyword evidence="2" id="KW-1185">Reference proteome</keyword>